<evidence type="ECO:0000256" key="7">
    <source>
        <dbReference type="SAM" id="Coils"/>
    </source>
</evidence>
<feature type="domain" description="BHLH" evidence="9">
    <location>
        <begin position="714"/>
        <end position="768"/>
    </location>
</feature>
<keyword evidence="7" id="KW-0175">Coiled coil</keyword>
<dbReference type="InterPro" id="IPR036638">
    <property type="entry name" value="HLH_DNA-bd_sf"/>
</dbReference>
<dbReference type="AlphaFoldDB" id="A0A7R8X4L4"/>
<dbReference type="EMBL" id="CAJPEV010000059">
    <property type="protein sequence ID" value="CAG0879790.1"/>
    <property type="molecule type" value="Genomic_DNA"/>
</dbReference>
<dbReference type="InterPro" id="IPR011598">
    <property type="entry name" value="bHLH_dom"/>
</dbReference>
<feature type="coiled-coil region" evidence="7">
    <location>
        <begin position="765"/>
        <end position="799"/>
    </location>
</feature>
<feature type="compositionally biased region" description="Polar residues" evidence="8">
    <location>
        <begin position="1"/>
        <end position="10"/>
    </location>
</feature>
<comment type="subcellular location">
    <subcellularLocation>
        <location evidence="1">Nucleus</location>
    </subcellularLocation>
</comment>
<evidence type="ECO:0000313" key="10">
    <source>
        <dbReference type="EMBL" id="CAD7240745.1"/>
    </source>
</evidence>
<dbReference type="GO" id="GO:0000978">
    <property type="term" value="F:RNA polymerase II cis-regulatory region sequence-specific DNA binding"/>
    <property type="evidence" value="ECO:0007669"/>
    <property type="project" value="TreeGrafter"/>
</dbReference>
<keyword evidence="4" id="KW-0238">DNA-binding</keyword>
<dbReference type="PANTHER" id="PTHR15741:SF37">
    <property type="entry name" value="LD38259P"/>
    <property type="match status" value="1"/>
</dbReference>
<gene>
    <name evidence="10" type="ORF">DSTB1V02_LOCUS756</name>
</gene>
<feature type="region of interest" description="Disordered" evidence="8">
    <location>
        <begin position="1"/>
        <end position="102"/>
    </location>
</feature>
<feature type="compositionally biased region" description="Polar residues" evidence="8">
    <location>
        <begin position="686"/>
        <end position="707"/>
    </location>
</feature>
<dbReference type="CDD" id="cd11405">
    <property type="entry name" value="bHLHzip_MLXIP_like"/>
    <property type="match status" value="1"/>
</dbReference>
<keyword evidence="2" id="KW-0597">Phosphoprotein</keyword>
<feature type="region of interest" description="Disordered" evidence="8">
    <location>
        <begin position="651"/>
        <end position="716"/>
    </location>
</feature>
<keyword evidence="11" id="KW-1185">Reference proteome</keyword>
<evidence type="ECO:0000256" key="8">
    <source>
        <dbReference type="SAM" id="MobiDB-lite"/>
    </source>
</evidence>
<feature type="compositionally biased region" description="Low complexity" evidence="8">
    <location>
        <begin position="660"/>
        <end position="670"/>
    </location>
</feature>
<dbReference type="CDD" id="cd21739">
    <property type="entry name" value="NES2-NLS_ChREBP-like"/>
    <property type="match status" value="1"/>
</dbReference>
<dbReference type="Pfam" id="PF00010">
    <property type="entry name" value="HLH"/>
    <property type="match status" value="1"/>
</dbReference>
<evidence type="ECO:0000256" key="4">
    <source>
        <dbReference type="ARBA" id="ARBA00023125"/>
    </source>
</evidence>
<dbReference type="SMART" id="SM00353">
    <property type="entry name" value="HLH"/>
    <property type="match status" value="1"/>
</dbReference>
<accession>A0A7R8X4L4</accession>
<feature type="compositionally biased region" description="Basic and acidic residues" evidence="8">
    <location>
        <begin position="16"/>
        <end position="33"/>
    </location>
</feature>
<sequence>MNNEYTNDKSANPVGTEKDENLQKKSRNKESIHSGHFMVSDFEADAQDDEENVSVPVPSESAASASPEGQSKTEDETVVSVDTSSTCAGAETPSPKRKNSQNIQIDADLTKLFQCMTIAYSQKLTSPKWNPFKGVKLTWKDKIRLNNIIWRAWHMQFVEKRPVRVCQFASPLDVDIHTKPETVLMEGKYWKRRVPAVLAEYKRWRIHYKTHAFRSKGSDSFEAEMSPINLDSLDWSLMMRGGTSALDDDLFMDFNDTLFSTLIPNQPYAFPNPREIARGAGLADFMQPGLVPFQPNLDDYMDTLGYQELLQTRLPSVPEEEAQAVEIPDLQPNVSNSRSSSEDTATVTNSAPLTDHIESCTSLYSATVAAALEHPSYCLETKGESEAGMQIRREEVELGVGVNVFEPSSGLQNSNNVVFHGTVRGSGRRSVFASSQPLGTTQSPPKQGSPHPLIASTSNQTSKPLTHPHCLPGGMEEVQYGASSSGPSVAVGTEGVFAVPRVKSRIRTRSNSSPNQYFEHVGGGGKGSEEERGFQGTGTLSTLLTAGSTPNLQQNTPHPHSHPLLLQSNTLFHVLSSSATTGGYEGEGGGQKGETVRMYQPIAPSPIPAPVPSTTTTVLLTPVPNQSQNGRGLVLSHVATLAPSLIHKVMPSRQNGEGFSSSSSSTSSMGSMGGTGKLGSPKGFPQVSSPPLTKIDQGNPTNTSPTHPGQPRDHRRVCHINAEQKRRCNIKNGFDMLHNLIPNLQHSSNAKVSKAAMLQKAGEYIRQQKSERSELQLEAEKLRQQIELLSQEINICQSQLPDTGAPVSTHQTNKLKEMFSDYVHSRTLTDYKFWVVSFPFTSHHCKICPMPTYSITLEYREVEQQSAHSFSRLMEPLVESFNSSVSTSTVEDLTRTTLSWGEQHCSLISLRPATVPIIGSALGHSVRAKRGIDVSDGIGCLLLDSEVIKKKQANLLLSTLLHFPCLRQAASNCKEQILDTQQRLKWFFQSRDEHFTERRTSGGDEGFARFQDIGLGPM</sequence>
<organism evidence="10">
    <name type="scientific">Darwinula stevensoni</name>
    <dbReference type="NCBI Taxonomy" id="69355"/>
    <lineage>
        <taxon>Eukaryota</taxon>
        <taxon>Metazoa</taxon>
        <taxon>Ecdysozoa</taxon>
        <taxon>Arthropoda</taxon>
        <taxon>Crustacea</taxon>
        <taxon>Oligostraca</taxon>
        <taxon>Ostracoda</taxon>
        <taxon>Podocopa</taxon>
        <taxon>Podocopida</taxon>
        <taxon>Darwinulocopina</taxon>
        <taxon>Darwinuloidea</taxon>
        <taxon>Darwinulidae</taxon>
        <taxon>Darwinula</taxon>
    </lineage>
</organism>
<dbReference type="Proteomes" id="UP000677054">
    <property type="component" value="Unassembled WGS sequence"/>
</dbReference>
<evidence type="ECO:0000256" key="1">
    <source>
        <dbReference type="ARBA" id="ARBA00004123"/>
    </source>
</evidence>
<proteinExistence type="predicted"/>
<evidence type="ECO:0000256" key="5">
    <source>
        <dbReference type="ARBA" id="ARBA00023163"/>
    </source>
</evidence>
<keyword evidence="5" id="KW-0804">Transcription</keyword>
<feature type="compositionally biased region" description="Polar residues" evidence="8">
    <location>
        <begin position="455"/>
        <end position="464"/>
    </location>
</feature>
<keyword evidence="3" id="KW-0805">Transcription regulation</keyword>
<dbReference type="SUPFAM" id="SSF47459">
    <property type="entry name" value="HLH, helix-loop-helix DNA-binding domain"/>
    <property type="match status" value="1"/>
</dbReference>
<feature type="compositionally biased region" description="Low complexity" evidence="8">
    <location>
        <begin position="53"/>
        <end position="68"/>
    </location>
</feature>
<dbReference type="PROSITE" id="PS50888">
    <property type="entry name" value="BHLH"/>
    <property type="match status" value="1"/>
</dbReference>
<dbReference type="EMBL" id="LR899576">
    <property type="protein sequence ID" value="CAD7240745.1"/>
    <property type="molecule type" value="Genomic_DNA"/>
</dbReference>
<dbReference type="GO" id="GO:0000981">
    <property type="term" value="F:DNA-binding transcription factor activity, RNA polymerase II-specific"/>
    <property type="evidence" value="ECO:0007669"/>
    <property type="project" value="TreeGrafter"/>
</dbReference>
<dbReference type="InterPro" id="IPR052207">
    <property type="entry name" value="Max-like/E-box_TFs"/>
</dbReference>
<evidence type="ECO:0000256" key="2">
    <source>
        <dbReference type="ARBA" id="ARBA00022553"/>
    </source>
</evidence>
<dbReference type="PANTHER" id="PTHR15741">
    <property type="entry name" value="BASIC HELIX-LOOP-HELIX ZIP TRANSCRIPTION FACTOR"/>
    <property type="match status" value="1"/>
</dbReference>
<protein>
    <recommendedName>
        <fullName evidence="9">BHLH domain-containing protein</fullName>
    </recommendedName>
</protein>
<feature type="region of interest" description="Disordered" evidence="8">
    <location>
        <begin position="508"/>
        <end position="535"/>
    </location>
</feature>
<feature type="region of interest" description="Disordered" evidence="8">
    <location>
        <begin position="428"/>
        <end position="489"/>
    </location>
</feature>
<evidence type="ECO:0000256" key="3">
    <source>
        <dbReference type="ARBA" id="ARBA00023015"/>
    </source>
</evidence>
<name>A0A7R8X4L4_9CRUS</name>
<feature type="compositionally biased region" description="Acidic residues" evidence="8">
    <location>
        <begin position="42"/>
        <end position="52"/>
    </location>
</feature>
<evidence type="ECO:0000256" key="6">
    <source>
        <dbReference type="ARBA" id="ARBA00023242"/>
    </source>
</evidence>
<feature type="compositionally biased region" description="Polar residues" evidence="8">
    <location>
        <begin position="432"/>
        <end position="446"/>
    </location>
</feature>
<keyword evidence="6" id="KW-0539">Nucleus</keyword>
<feature type="compositionally biased region" description="Polar residues" evidence="8">
    <location>
        <begin position="332"/>
        <end position="348"/>
    </location>
</feature>
<dbReference type="GO" id="GO:0005634">
    <property type="term" value="C:nucleus"/>
    <property type="evidence" value="ECO:0007669"/>
    <property type="project" value="UniProtKB-SubCell"/>
</dbReference>
<evidence type="ECO:0000259" key="9">
    <source>
        <dbReference type="PROSITE" id="PS50888"/>
    </source>
</evidence>
<reference evidence="10" key="1">
    <citation type="submission" date="2020-11" db="EMBL/GenBank/DDBJ databases">
        <authorList>
            <person name="Tran Van P."/>
        </authorList>
    </citation>
    <scope>NUCLEOTIDE SEQUENCE</scope>
</reference>
<dbReference type="OrthoDB" id="6022628at2759"/>
<dbReference type="FunFam" id="4.10.280.10:FF:000028">
    <property type="entry name" value="MLX interacting protein like"/>
    <property type="match status" value="1"/>
</dbReference>
<dbReference type="GO" id="GO:0046983">
    <property type="term" value="F:protein dimerization activity"/>
    <property type="evidence" value="ECO:0007669"/>
    <property type="project" value="InterPro"/>
</dbReference>
<dbReference type="Gene3D" id="4.10.280.10">
    <property type="entry name" value="Helix-loop-helix DNA-binding domain"/>
    <property type="match status" value="1"/>
</dbReference>
<evidence type="ECO:0000313" key="11">
    <source>
        <dbReference type="Proteomes" id="UP000677054"/>
    </source>
</evidence>
<feature type="region of interest" description="Disordered" evidence="8">
    <location>
        <begin position="327"/>
        <end position="348"/>
    </location>
</feature>